<gene>
    <name evidence="1" type="ORF">HAX54_028096</name>
</gene>
<protein>
    <submittedName>
        <fullName evidence="1">Uncharacterized protein</fullName>
    </submittedName>
</protein>
<organism evidence="1 2">
    <name type="scientific">Datura stramonium</name>
    <name type="common">Jimsonweed</name>
    <name type="synonym">Common thornapple</name>
    <dbReference type="NCBI Taxonomy" id="4076"/>
    <lineage>
        <taxon>Eukaryota</taxon>
        <taxon>Viridiplantae</taxon>
        <taxon>Streptophyta</taxon>
        <taxon>Embryophyta</taxon>
        <taxon>Tracheophyta</taxon>
        <taxon>Spermatophyta</taxon>
        <taxon>Magnoliopsida</taxon>
        <taxon>eudicotyledons</taxon>
        <taxon>Gunneridae</taxon>
        <taxon>Pentapetalae</taxon>
        <taxon>asterids</taxon>
        <taxon>lamiids</taxon>
        <taxon>Solanales</taxon>
        <taxon>Solanaceae</taxon>
        <taxon>Solanoideae</taxon>
        <taxon>Datureae</taxon>
        <taxon>Datura</taxon>
    </lineage>
</organism>
<accession>A0ABS8V648</accession>
<sequence>MCASISLYGWSDVRCRSTWAYVILRPRMALVVRLQCCDLAPYFDGVTLSVSGSIGVEFPRTKCELHSLGSVSGMAASIPLHTSGGELLCGGFRAICSRGMTGVTEAAINTSTCHGGAQALPQTGASYEHSGILKIPNLPSNVSGVALEALLK</sequence>
<evidence type="ECO:0000313" key="1">
    <source>
        <dbReference type="EMBL" id="MCD9641708.1"/>
    </source>
</evidence>
<proteinExistence type="predicted"/>
<comment type="caution">
    <text evidence="1">The sequence shown here is derived from an EMBL/GenBank/DDBJ whole genome shotgun (WGS) entry which is preliminary data.</text>
</comment>
<dbReference type="Proteomes" id="UP000823775">
    <property type="component" value="Unassembled WGS sequence"/>
</dbReference>
<keyword evidence="2" id="KW-1185">Reference proteome</keyword>
<reference evidence="1 2" key="1">
    <citation type="journal article" date="2021" name="BMC Genomics">
        <title>Datura genome reveals duplications of psychoactive alkaloid biosynthetic genes and high mutation rate following tissue culture.</title>
        <authorList>
            <person name="Rajewski A."/>
            <person name="Carter-House D."/>
            <person name="Stajich J."/>
            <person name="Litt A."/>
        </authorList>
    </citation>
    <scope>NUCLEOTIDE SEQUENCE [LARGE SCALE GENOMIC DNA]</scope>
    <source>
        <strain evidence="1">AR-01</strain>
    </source>
</reference>
<evidence type="ECO:0000313" key="2">
    <source>
        <dbReference type="Proteomes" id="UP000823775"/>
    </source>
</evidence>
<name>A0ABS8V648_DATST</name>
<dbReference type="EMBL" id="JACEIK010003436">
    <property type="protein sequence ID" value="MCD9641708.1"/>
    <property type="molecule type" value="Genomic_DNA"/>
</dbReference>